<proteinExistence type="predicted"/>
<evidence type="ECO:0000256" key="1">
    <source>
        <dbReference type="SAM" id="MobiDB-lite"/>
    </source>
</evidence>
<dbReference type="EMBL" id="JARKHS020019319">
    <property type="protein sequence ID" value="KAK8771777.1"/>
    <property type="molecule type" value="Genomic_DNA"/>
</dbReference>
<dbReference type="Proteomes" id="UP001321473">
    <property type="component" value="Unassembled WGS sequence"/>
</dbReference>
<dbReference type="PANTHER" id="PTHR47272">
    <property type="entry name" value="DDE_TNP_1_7 DOMAIN-CONTAINING PROTEIN"/>
    <property type="match status" value="1"/>
</dbReference>
<feature type="compositionally biased region" description="Basic and acidic residues" evidence="1">
    <location>
        <begin position="75"/>
        <end position="85"/>
    </location>
</feature>
<keyword evidence="4" id="KW-1185">Reference proteome</keyword>
<dbReference type="AlphaFoldDB" id="A0AAQ4EAH2"/>
<dbReference type="InterPro" id="IPR029526">
    <property type="entry name" value="PGBD"/>
</dbReference>
<feature type="region of interest" description="Disordered" evidence="1">
    <location>
        <begin position="662"/>
        <end position="682"/>
    </location>
</feature>
<gene>
    <name evidence="3" type="ORF">V5799_024978</name>
</gene>
<feature type="region of interest" description="Disordered" evidence="1">
    <location>
        <begin position="28"/>
        <end position="130"/>
    </location>
</feature>
<feature type="domain" description="PiggyBac transposable element-derived protein" evidence="2">
    <location>
        <begin position="322"/>
        <end position="648"/>
    </location>
</feature>
<feature type="compositionally biased region" description="Polar residues" evidence="1">
    <location>
        <begin position="56"/>
        <end position="70"/>
    </location>
</feature>
<feature type="compositionally biased region" description="Acidic residues" evidence="1">
    <location>
        <begin position="95"/>
        <end position="109"/>
    </location>
</feature>
<evidence type="ECO:0000313" key="3">
    <source>
        <dbReference type="EMBL" id="KAK8771777.1"/>
    </source>
</evidence>
<feature type="region of interest" description="Disordered" evidence="1">
    <location>
        <begin position="245"/>
        <end position="293"/>
    </location>
</feature>
<organism evidence="3 4">
    <name type="scientific">Amblyomma americanum</name>
    <name type="common">Lone star tick</name>
    <dbReference type="NCBI Taxonomy" id="6943"/>
    <lineage>
        <taxon>Eukaryota</taxon>
        <taxon>Metazoa</taxon>
        <taxon>Ecdysozoa</taxon>
        <taxon>Arthropoda</taxon>
        <taxon>Chelicerata</taxon>
        <taxon>Arachnida</taxon>
        <taxon>Acari</taxon>
        <taxon>Parasitiformes</taxon>
        <taxon>Ixodida</taxon>
        <taxon>Ixodoidea</taxon>
        <taxon>Ixodidae</taxon>
        <taxon>Amblyomminae</taxon>
        <taxon>Amblyomma</taxon>
    </lineage>
</organism>
<feature type="compositionally biased region" description="Basic and acidic residues" evidence="1">
    <location>
        <begin position="110"/>
        <end position="128"/>
    </location>
</feature>
<evidence type="ECO:0000259" key="2">
    <source>
        <dbReference type="Pfam" id="PF13843"/>
    </source>
</evidence>
<accession>A0AAQ4EAH2</accession>
<feature type="compositionally biased region" description="Acidic residues" evidence="1">
    <location>
        <begin position="273"/>
        <end position="286"/>
    </location>
</feature>
<evidence type="ECO:0000313" key="4">
    <source>
        <dbReference type="Proteomes" id="UP001321473"/>
    </source>
</evidence>
<reference evidence="3 4" key="1">
    <citation type="journal article" date="2023" name="Arcadia Sci">
        <title>De novo assembly of a long-read Amblyomma americanum tick genome.</title>
        <authorList>
            <person name="Chou S."/>
            <person name="Poskanzer K.E."/>
            <person name="Rollins M."/>
            <person name="Thuy-Boun P.S."/>
        </authorList>
    </citation>
    <scope>NUCLEOTIDE SEQUENCE [LARGE SCALE GENOMIC DNA]</scope>
    <source>
        <strain evidence="3">F_SG_1</strain>
        <tissue evidence="3">Salivary glands</tissue>
    </source>
</reference>
<name>A0AAQ4EAH2_AMBAM</name>
<comment type="caution">
    <text evidence="3">The sequence shown here is derived from an EMBL/GenBank/DDBJ whole genome shotgun (WGS) entry which is preliminary data.</text>
</comment>
<dbReference type="Pfam" id="PF13843">
    <property type="entry name" value="DDE_Tnp_1_7"/>
    <property type="match status" value="1"/>
</dbReference>
<protein>
    <recommendedName>
        <fullName evidence="2">PiggyBac transposable element-derived protein domain-containing protein</fullName>
    </recommendedName>
</protein>
<sequence length="682" mass="75943">MPPKRQYSKYLWDSSAEVPHRSKCRFKQRKLLVAPSASRADSDSDESGDESSYASNEEQNTAGVTDSSSGACDGETAHSRSRSCESSEGAFPEDVSSDEVDDVSSEESEPEPHEPESHEASPDERTGELDDLLFPGANITQAESLLMVMAHSLRHGCSKEATESLVRLIGAHLPSGVTYPGSKYALFRHFIACEKQYKKHFYCTACTEYIGASIPAALFYSSHGKRSRRLQECTDNLFEQLDNGNLSDVEDECGESGGSGDEGDEAFGAPAESESDSSEADSEDDSTQATASGWARKPFKVPETVFKGAAREDLHIEGDIPSPFGYFSRYVPKSVFTDLAEKTNQYSVFQYGKCVNTDEDEISRLVALHLIMGVLKYPRLRLYWKPEMRTALIASCEISRNRFEKLRNTLHIVDANKPDTNDRLWKVRHLLKNFQAKCHDLEVEEHLFIDEQIVPFKGRLDIKQYVKGKPHPWGVKVFMLCGASGLIYNFLVYQGSTTKLNESEKQLYGVTGAIVSHLANRIPPFVGHKLFFDNYFTSLPMLRALREQDIFAAGTVRMNRCEKCPLMSENQLKKNGRGSSDSLVSNDGKIVVTRWLDNRAVNMASNFIGVEEEDTAQRWNKVDKCFIDVKRPAVVGAYNRSMGVTTTAHEGYGNLETLSPQQGAARFRSGGPGSPYPKVPYS</sequence>